<evidence type="ECO:0000313" key="1">
    <source>
        <dbReference type="EMBL" id="WNQ10684.1"/>
    </source>
</evidence>
<name>A0AA96LCL4_9BACL</name>
<dbReference type="InterPro" id="IPR023214">
    <property type="entry name" value="HAD_sf"/>
</dbReference>
<evidence type="ECO:0008006" key="3">
    <source>
        <dbReference type="Google" id="ProtNLM"/>
    </source>
</evidence>
<dbReference type="RefSeq" id="WP_315604458.1">
    <property type="nucleotide sequence ID" value="NZ_CP130318.1"/>
</dbReference>
<dbReference type="InterPro" id="IPR036412">
    <property type="entry name" value="HAD-like_sf"/>
</dbReference>
<sequence>MIFFDLDGTLLDFKGAEFRGVQAFHLEHGSNLGLTVDLMEFYQEWCQIGKKHYIRFLQGELTFRQQQIERIKNWLKGLRMRQRRSIFSDM</sequence>
<dbReference type="Gene3D" id="3.40.50.1000">
    <property type="entry name" value="HAD superfamily/HAD-like"/>
    <property type="match status" value="1"/>
</dbReference>
<dbReference type="InterPro" id="IPR023198">
    <property type="entry name" value="PGP-like_dom2"/>
</dbReference>
<reference evidence="1 2" key="1">
    <citation type="submission" date="2022-02" db="EMBL/GenBank/DDBJ databases">
        <title>Paenibacillus sp. MBLB1776 Whole Genome Shotgun Sequencing.</title>
        <authorList>
            <person name="Hwang C.Y."/>
            <person name="Cho E.-S."/>
            <person name="Seo M.-J."/>
        </authorList>
    </citation>
    <scope>NUCLEOTIDE SEQUENCE [LARGE SCALE GENOMIC DNA]</scope>
    <source>
        <strain evidence="1 2">MBLB1776</strain>
    </source>
</reference>
<dbReference type="Gene3D" id="1.10.150.240">
    <property type="entry name" value="Putative phosphatase, domain 2"/>
    <property type="match status" value="1"/>
</dbReference>
<gene>
    <name evidence="1" type="ORF">MJA45_24180</name>
</gene>
<dbReference type="SUPFAM" id="SSF56784">
    <property type="entry name" value="HAD-like"/>
    <property type="match status" value="1"/>
</dbReference>
<dbReference type="EMBL" id="CP130318">
    <property type="protein sequence ID" value="WNQ10684.1"/>
    <property type="molecule type" value="Genomic_DNA"/>
</dbReference>
<accession>A0AA96LCL4</accession>
<dbReference type="KEGG" id="paun:MJA45_24180"/>
<dbReference type="AlphaFoldDB" id="A0AA96LCL4"/>
<protein>
    <recommendedName>
        <fullName evidence="3">Haloacid dehalogenase</fullName>
    </recommendedName>
</protein>
<keyword evidence="2" id="KW-1185">Reference proteome</keyword>
<dbReference type="Proteomes" id="UP001305702">
    <property type="component" value="Chromosome"/>
</dbReference>
<proteinExistence type="predicted"/>
<organism evidence="1 2">
    <name type="scientific">Paenibacillus aurantius</name>
    <dbReference type="NCBI Taxonomy" id="2918900"/>
    <lineage>
        <taxon>Bacteria</taxon>
        <taxon>Bacillati</taxon>
        <taxon>Bacillota</taxon>
        <taxon>Bacilli</taxon>
        <taxon>Bacillales</taxon>
        <taxon>Paenibacillaceae</taxon>
        <taxon>Paenibacillus</taxon>
    </lineage>
</organism>
<evidence type="ECO:0000313" key="2">
    <source>
        <dbReference type="Proteomes" id="UP001305702"/>
    </source>
</evidence>